<keyword evidence="1" id="KW-0472">Membrane</keyword>
<evidence type="ECO:0000256" key="1">
    <source>
        <dbReference type="SAM" id="Phobius"/>
    </source>
</evidence>
<dbReference type="Proteomes" id="UP000823906">
    <property type="component" value="Unassembled WGS sequence"/>
</dbReference>
<protein>
    <submittedName>
        <fullName evidence="2">FeoB-associated Cys-rich membrane protein</fullName>
    </submittedName>
</protein>
<keyword evidence="1" id="KW-1133">Transmembrane helix</keyword>
<evidence type="ECO:0000313" key="2">
    <source>
        <dbReference type="EMBL" id="HJC45925.1"/>
    </source>
</evidence>
<accession>A0A9D2P877</accession>
<comment type="caution">
    <text evidence="2">The sequence shown here is derived from an EMBL/GenBank/DDBJ whole genome shotgun (WGS) entry which is preliminary data.</text>
</comment>
<reference evidence="2" key="2">
    <citation type="submission" date="2021-04" db="EMBL/GenBank/DDBJ databases">
        <authorList>
            <person name="Gilroy R."/>
        </authorList>
    </citation>
    <scope>NUCLEOTIDE SEQUENCE</scope>
    <source>
        <strain evidence="2">ChiSjej5B23-2810</strain>
    </source>
</reference>
<reference evidence="2" key="1">
    <citation type="journal article" date="2021" name="PeerJ">
        <title>Extensive microbial diversity within the chicken gut microbiome revealed by metagenomics and culture.</title>
        <authorList>
            <person name="Gilroy R."/>
            <person name="Ravi A."/>
            <person name="Getino M."/>
            <person name="Pursley I."/>
            <person name="Horton D.L."/>
            <person name="Alikhan N.F."/>
            <person name="Baker D."/>
            <person name="Gharbi K."/>
            <person name="Hall N."/>
            <person name="Watson M."/>
            <person name="Adriaenssens E.M."/>
            <person name="Foster-Nyarko E."/>
            <person name="Jarju S."/>
            <person name="Secka A."/>
            <person name="Antonio M."/>
            <person name="Oren A."/>
            <person name="Chaudhuri R.R."/>
            <person name="La Ragione R."/>
            <person name="Hildebrand F."/>
            <person name="Pallen M.J."/>
        </authorList>
    </citation>
    <scope>NUCLEOTIDE SEQUENCE</scope>
    <source>
        <strain evidence="2">ChiSjej5B23-2810</strain>
    </source>
</reference>
<name>A0A9D2P877_9FIRM</name>
<dbReference type="Pfam" id="PF12669">
    <property type="entry name" value="FeoB_associated"/>
    <property type="match status" value="1"/>
</dbReference>
<evidence type="ECO:0000313" key="3">
    <source>
        <dbReference type="Proteomes" id="UP000823906"/>
    </source>
</evidence>
<dbReference type="AlphaFoldDB" id="A0A9D2P877"/>
<organism evidence="2 3">
    <name type="scientific">Candidatus Faecalibacterium faecigallinarum</name>
    <dbReference type="NCBI Taxonomy" id="2838577"/>
    <lineage>
        <taxon>Bacteria</taxon>
        <taxon>Bacillati</taxon>
        <taxon>Bacillota</taxon>
        <taxon>Clostridia</taxon>
        <taxon>Eubacteriales</taxon>
        <taxon>Oscillospiraceae</taxon>
        <taxon>Faecalibacterium</taxon>
    </lineage>
</organism>
<proteinExistence type="predicted"/>
<dbReference type="EMBL" id="DWWN01000048">
    <property type="protein sequence ID" value="HJC45925.1"/>
    <property type="molecule type" value="Genomic_DNA"/>
</dbReference>
<sequence length="59" mass="5735">MLSFLAANLSTIVVGAAVFGLVGLSLRATIRGLKSGKCAGCKGCPGGCSGQCGCHHTGP</sequence>
<feature type="transmembrane region" description="Helical" evidence="1">
    <location>
        <begin position="6"/>
        <end position="26"/>
    </location>
</feature>
<keyword evidence="1" id="KW-0812">Transmembrane</keyword>
<gene>
    <name evidence="2" type="ORF">H9703_07335</name>
</gene>